<protein>
    <submittedName>
        <fullName evidence="1">DNA-binding transcriptional regulator, FrmR family</fullName>
    </submittedName>
</protein>
<dbReference type="EMBL" id="FQXH01000008">
    <property type="protein sequence ID" value="SHH13957.1"/>
    <property type="molecule type" value="Genomic_DNA"/>
</dbReference>
<keyword evidence="1" id="KW-0238">DNA-binding</keyword>
<dbReference type="CDD" id="cd10148">
    <property type="entry name" value="CsoR-like_DUF156"/>
    <property type="match status" value="1"/>
</dbReference>
<dbReference type="Pfam" id="PF02583">
    <property type="entry name" value="Trns_repr_metal"/>
    <property type="match status" value="1"/>
</dbReference>
<dbReference type="Gene3D" id="1.20.58.1000">
    <property type="entry name" value="Metal-sensitive repressor, helix protomer"/>
    <property type="match status" value="1"/>
</dbReference>
<dbReference type="Proteomes" id="UP000242520">
    <property type="component" value="Unassembled WGS sequence"/>
</dbReference>
<evidence type="ECO:0000313" key="2">
    <source>
        <dbReference type="Proteomes" id="UP000242520"/>
    </source>
</evidence>
<proteinExistence type="predicted"/>
<reference evidence="2" key="1">
    <citation type="submission" date="2016-11" db="EMBL/GenBank/DDBJ databases">
        <authorList>
            <person name="Varghese N."/>
            <person name="Submissions S."/>
        </authorList>
    </citation>
    <scope>NUCLEOTIDE SEQUENCE [LARGE SCALE GENOMIC DNA]</scope>
    <source>
        <strain evidence="2">DSM 15285</strain>
    </source>
</reference>
<sequence>MKGSLFMNELQNKAKMDKEAIIKRLRRIEGQVKGIQKMVNEEKYCVDILIQIAAVRSAIDKVGGIILENHVKGCVKKTIDNSSEEEKDKVIDELIKTMLKFMK</sequence>
<dbReference type="RefSeq" id="WP_242939240.1">
    <property type="nucleotide sequence ID" value="NZ_FQXH01000008.1"/>
</dbReference>
<dbReference type="PANTHER" id="PTHR33677:SF3">
    <property type="entry name" value="COPPER-SENSING TRANSCRIPTIONAL REPRESSOR RICR"/>
    <property type="match status" value="1"/>
</dbReference>
<keyword evidence="2" id="KW-1185">Reference proteome</keyword>
<dbReference type="InterPro" id="IPR003735">
    <property type="entry name" value="Metal_Tscrpt_repr"/>
</dbReference>
<dbReference type="InterPro" id="IPR038390">
    <property type="entry name" value="Metal_Tscrpt_repr_sf"/>
</dbReference>
<organism evidence="1 2">
    <name type="scientific">Tepidibacter thalassicus DSM 15285</name>
    <dbReference type="NCBI Taxonomy" id="1123350"/>
    <lineage>
        <taxon>Bacteria</taxon>
        <taxon>Bacillati</taxon>
        <taxon>Bacillota</taxon>
        <taxon>Clostridia</taxon>
        <taxon>Peptostreptococcales</taxon>
        <taxon>Peptostreptococcaceae</taxon>
        <taxon>Tepidibacter</taxon>
    </lineage>
</organism>
<dbReference type="GO" id="GO:0046872">
    <property type="term" value="F:metal ion binding"/>
    <property type="evidence" value="ECO:0007669"/>
    <property type="project" value="InterPro"/>
</dbReference>
<dbReference type="GO" id="GO:0003677">
    <property type="term" value="F:DNA binding"/>
    <property type="evidence" value="ECO:0007669"/>
    <property type="project" value="UniProtKB-KW"/>
</dbReference>
<dbReference type="AlphaFoldDB" id="A0A1M5QIK8"/>
<name>A0A1M5QIK8_9FIRM</name>
<evidence type="ECO:0000313" key="1">
    <source>
        <dbReference type="EMBL" id="SHH13957.1"/>
    </source>
</evidence>
<gene>
    <name evidence="1" type="ORF">SAMN02744040_00975</name>
</gene>
<dbReference type="STRING" id="1123350.SAMN02744040_00975"/>
<dbReference type="GO" id="GO:0045892">
    <property type="term" value="P:negative regulation of DNA-templated transcription"/>
    <property type="evidence" value="ECO:0007669"/>
    <property type="project" value="UniProtKB-ARBA"/>
</dbReference>
<accession>A0A1M5QIK8</accession>
<dbReference type="PANTHER" id="PTHR33677">
    <property type="entry name" value="TRANSCRIPTIONAL REPRESSOR FRMR-RELATED"/>
    <property type="match status" value="1"/>
</dbReference>